<evidence type="ECO:0000313" key="2">
    <source>
        <dbReference type="EMBL" id="TFB80554.1"/>
    </source>
</evidence>
<evidence type="ECO:0000256" key="1">
    <source>
        <dbReference type="ARBA" id="ARBA00022553"/>
    </source>
</evidence>
<dbReference type="InterPro" id="IPR001789">
    <property type="entry name" value="Sig_transdc_resp-reg_receiver"/>
</dbReference>
<dbReference type="EMBL" id="SOFI01000003">
    <property type="protein sequence ID" value="TFB80554.1"/>
    <property type="molecule type" value="Genomic_DNA"/>
</dbReference>
<dbReference type="Gene3D" id="3.40.50.2300">
    <property type="match status" value="1"/>
</dbReference>
<dbReference type="RefSeq" id="WP_104096405.1">
    <property type="nucleotide sequence ID" value="NZ_JACHBP010000001.1"/>
</dbReference>
<dbReference type="SUPFAM" id="SSF52172">
    <property type="entry name" value="CheY-like"/>
    <property type="match status" value="1"/>
</dbReference>
<dbReference type="InterPro" id="IPR050595">
    <property type="entry name" value="Bact_response_regulator"/>
</dbReference>
<proteinExistence type="predicted"/>
<keyword evidence="3" id="KW-1185">Reference proteome</keyword>
<dbReference type="PANTHER" id="PTHR44591:SF3">
    <property type="entry name" value="RESPONSE REGULATORY DOMAIN-CONTAINING PROTEIN"/>
    <property type="match status" value="1"/>
</dbReference>
<dbReference type="PANTHER" id="PTHR44591">
    <property type="entry name" value="STRESS RESPONSE REGULATOR PROTEIN 1"/>
    <property type="match status" value="1"/>
</dbReference>
<protein>
    <submittedName>
        <fullName evidence="2">Response regulator</fullName>
    </submittedName>
</protein>
<gene>
    <name evidence="2" type="ORF">E3N84_11215</name>
</gene>
<accession>A0A4R8VBE3</accession>
<name>A0A4R8VBE3_9MICO</name>
<dbReference type="Pfam" id="PF00072">
    <property type="entry name" value="Response_reg"/>
    <property type="match status" value="1"/>
</dbReference>
<dbReference type="InterPro" id="IPR011006">
    <property type="entry name" value="CheY-like_superfamily"/>
</dbReference>
<keyword evidence="1" id="KW-0597">Phosphoprotein</keyword>
<evidence type="ECO:0000313" key="3">
    <source>
        <dbReference type="Proteomes" id="UP000298488"/>
    </source>
</evidence>
<dbReference type="PROSITE" id="PS50110">
    <property type="entry name" value="RESPONSE_REGULATORY"/>
    <property type="match status" value="1"/>
</dbReference>
<organism evidence="2 3">
    <name type="scientific">Terrimesophilobacter mesophilus</name>
    <dbReference type="NCBI Taxonomy" id="433647"/>
    <lineage>
        <taxon>Bacteria</taxon>
        <taxon>Bacillati</taxon>
        <taxon>Actinomycetota</taxon>
        <taxon>Actinomycetes</taxon>
        <taxon>Micrococcales</taxon>
        <taxon>Microbacteriaceae</taxon>
        <taxon>Terrimesophilobacter</taxon>
    </lineage>
</organism>
<comment type="caution">
    <text evidence="2">The sequence shown here is derived from an EMBL/GenBank/DDBJ whole genome shotgun (WGS) entry which is preliminary data.</text>
</comment>
<reference evidence="2 3" key="1">
    <citation type="submission" date="2019-03" db="EMBL/GenBank/DDBJ databases">
        <title>Genomics of glacier-inhabiting Cryobacterium strains.</title>
        <authorList>
            <person name="Liu Q."/>
            <person name="Xin Y.-H."/>
        </authorList>
    </citation>
    <scope>NUCLEOTIDE SEQUENCE [LARGE SCALE GENOMIC DNA]</scope>
    <source>
        <strain evidence="2 3">CGMCC 1.10440</strain>
    </source>
</reference>
<dbReference type="AlphaFoldDB" id="A0A4R8VBE3"/>
<sequence length="124" mass="13647">MESATIAPAVRVLIVEDGEDQRFLMQRYFELAGCEVTAVETAEAALETMPTQDPDLVMTDLILPGMNGWELAERIQSGWPDCVVVSSSVLEAARHPPLAARLMKPVSRADVRSLLEKLVPRWAA</sequence>
<dbReference type="CDD" id="cd00156">
    <property type="entry name" value="REC"/>
    <property type="match status" value="1"/>
</dbReference>
<dbReference type="Proteomes" id="UP000298488">
    <property type="component" value="Unassembled WGS sequence"/>
</dbReference>
<dbReference type="GO" id="GO:0000160">
    <property type="term" value="P:phosphorelay signal transduction system"/>
    <property type="evidence" value="ECO:0007669"/>
    <property type="project" value="InterPro"/>
</dbReference>
<dbReference type="SMART" id="SM00448">
    <property type="entry name" value="REC"/>
    <property type="match status" value="1"/>
</dbReference>
<dbReference type="OrthoDB" id="5244745at2"/>